<feature type="transmembrane region" description="Helical" evidence="8">
    <location>
        <begin position="105"/>
        <end position="125"/>
    </location>
</feature>
<dbReference type="RefSeq" id="WP_064122696.1">
    <property type="nucleotide sequence ID" value="NZ_CP015243.1"/>
</dbReference>
<dbReference type="AlphaFoldDB" id="A0A172YER9"/>
<comment type="similarity">
    <text evidence="2">Belongs to the auxin efflux carrier (TC 2.A.69) family.</text>
</comment>
<dbReference type="Gene3D" id="1.20.1530.20">
    <property type="match status" value="1"/>
</dbReference>
<evidence type="ECO:0000256" key="7">
    <source>
        <dbReference type="ARBA" id="ARBA00023136"/>
    </source>
</evidence>
<keyword evidence="6 8" id="KW-1133">Transmembrane helix</keyword>
<keyword evidence="10" id="KW-1185">Reference proteome</keyword>
<evidence type="ECO:0000313" key="9">
    <source>
        <dbReference type="EMBL" id="ANF57771.1"/>
    </source>
</evidence>
<evidence type="ECO:0000313" key="10">
    <source>
        <dbReference type="Proteomes" id="UP000077875"/>
    </source>
</evidence>
<dbReference type="STRING" id="376489.A5892_10100"/>
<dbReference type="Proteomes" id="UP000077875">
    <property type="component" value="Chromosome"/>
</dbReference>
<feature type="transmembrane region" description="Helical" evidence="8">
    <location>
        <begin position="199"/>
        <end position="221"/>
    </location>
</feature>
<feature type="transmembrane region" description="Helical" evidence="8">
    <location>
        <begin position="233"/>
        <end position="254"/>
    </location>
</feature>
<keyword evidence="5 8" id="KW-0812">Transmembrane</keyword>
<keyword evidence="4" id="KW-1003">Cell membrane</keyword>
<evidence type="ECO:0000256" key="8">
    <source>
        <dbReference type="SAM" id="Phobius"/>
    </source>
</evidence>
<feature type="transmembrane region" description="Helical" evidence="8">
    <location>
        <begin position="131"/>
        <end position="152"/>
    </location>
</feature>
<dbReference type="GO" id="GO:0005886">
    <property type="term" value="C:plasma membrane"/>
    <property type="evidence" value="ECO:0007669"/>
    <property type="project" value="UniProtKB-SubCell"/>
</dbReference>
<comment type="subcellular location">
    <subcellularLocation>
        <location evidence="1">Cell membrane</location>
        <topology evidence="1">Multi-pass membrane protein</topology>
    </subcellularLocation>
</comment>
<evidence type="ECO:0000256" key="5">
    <source>
        <dbReference type="ARBA" id="ARBA00022692"/>
    </source>
</evidence>
<protein>
    <submittedName>
        <fullName evidence="9">Malate transporter</fullName>
    </submittedName>
</protein>
<feature type="transmembrane region" description="Helical" evidence="8">
    <location>
        <begin position="71"/>
        <end position="93"/>
    </location>
</feature>
<sequence length="312" mass="33679">MSLLETLARTLDVTLPIFSMLMLGVVLKRWRWIDRPFIDTASALVFRGAMPVMIFLNTLEADLSAIEPWLPVYFAIATLATFLLSWLWALRWVERADRGAFVQGAFRGNGAILGLAFAGGMYGSYGLSVGALLIATLIPLYNALSVLVLSLYRPERRVSVGNILLGMAKNPLILSVFAAFCWRSLGLPMPSWVSTTGHYFASLTLPLALLCIGGTLSLAAFRDTGRATIEASLLKMVWLPLLSTLGAWACGFRGPELGMLFLYFASPSAAAGFIMAQSMGANARLAASVIALTTLISVVTITFGLFVIQLIG</sequence>
<reference evidence="9 10" key="1">
    <citation type="submission" date="2016-04" db="EMBL/GenBank/DDBJ databases">
        <title>Complete Genome Sequence of Halotalea alkalilenta IHB B 13600.</title>
        <authorList>
            <person name="Swarnkar M.K."/>
            <person name="Sharma A."/>
            <person name="Kaushal K."/>
            <person name="Soni R."/>
            <person name="Rana S."/>
            <person name="Singh A.K."/>
            <person name="Gulati A."/>
        </authorList>
    </citation>
    <scope>NUCLEOTIDE SEQUENCE [LARGE SCALE GENOMIC DNA]</scope>
    <source>
        <strain evidence="9 10">IHB B 13600</strain>
    </source>
</reference>
<accession>A0A172YER9</accession>
<keyword evidence="7 8" id="KW-0472">Membrane</keyword>
<feature type="transmembrane region" description="Helical" evidence="8">
    <location>
        <begin position="289"/>
        <end position="311"/>
    </location>
</feature>
<feature type="transmembrane region" description="Helical" evidence="8">
    <location>
        <begin position="260"/>
        <end position="277"/>
    </location>
</feature>
<dbReference type="GO" id="GO:0055085">
    <property type="term" value="P:transmembrane transport"/>
    <property type="evidence" value="ECO:0007669"/>
    <property type="project" value="InterPro"/>
</dbReference>
<evidence type="ECO:0000256" key="6">
    <source>
        <dbReference type="ARBA" id="ARBA00022989"/>
    </source>
</evidence>
<dbReference type="Pfam" id="PF03547">
    <property type="entry name" value="Mem_trans"/>
    <property type="match status" value="1"/>
</dbReference>
<dbReference type="PANTHER" id="PTHR36838">
    <property type="entry name" value="AUXIN EFFLUX CARRIER FAMILY PROTEIN"/>
    <property type="match status" value="1"/>
</dbReference>
<dbReference type="PANTHER" id="PTHR36838:SF4">
    <property type="entry name" value="AUXIN EFFLUX CARRIER FAMILY PROTEIN"/>
    <property type="match status" value="1"/>
</dbReference>
<feature type="transmembrane region" description="Helical" evidence="8">
    <location>
        <begin position="6"/>
        <end position="25"/>
    </location>
</feature>
<evidence type="ECO:0000256" key="2">
    <source>
        <dbReference type="ARBA" id="ARBA00010145"/>
    </source>
</evidence>
<evidence type="ECO:0000256" key="4">
    <source>
        <dbReference type="ARBA" id="ARBA00022475"/>
    </source>
</evidence>
<dbReference type="InterPro" id="IPR038770">
    <property type="entry name" value="Na+/solute_symporter_sf"/>
</dbReference>
<proteinExistence type="inferred from homology"/>
<keyword evidence="3" id="KW-0813">Transport</keyword>
<name>A0A172YER9_9GAMM</name>
<organism evidence="9 10">
    <name type="scientific">Halotalea alkalilenta</name>
    <dbReference type="NCBI Taxonomy" id="376489"/>
    <lineage>
        <taxon>Bacteria</taxon>
        <taxon>Pseudomonadati</taxon>
        <taxon>Pseudomonadota</taxon>
        <taxon>Gammaproteobacteria</taxon>
        <taxon>Oceanospirillales</taxon>
        <taxon>Halomonadaceae</taxon>
        <taxon>Halotalea</taxon>
    </lineage>
</organism>
<dbReference type="InterPro" id="IPR004776">
    <property type="entry name" value="Mem_transp_PIN-like"/>
</dbReference>
<evidence type="ECO:0000256" key="3">
    <source>
        <dbReference type="ARBA" id="ARBA00022448"/>
    </source>
</evidence>
<gene>
    <name evidence="9" type="ORF">A5892_10100</name>
</gene>
<dbReference type="EMBL" id="CP015243">
    <property type="protein sequence ID" value="ANF57771.1"/>
    <property type="molecule type" value="Genomic_DNA"/>
</dbReference>
<feature type="transmembrane region" description="Helical" evidence="8">
    <location>
        <begin position="37"/>
        <end position="59"/>
    </location>
</feature>
<dbReference type="KEGG" id="haa:A5892_10100"/>
<evidence type="ECO:0000256" key="1">
    <source>
        <dbReference type="ARBA" id="ARBA00004651"/>
    </source>
</evidence>